<reference evidence="3" key="2">
    <citation type="journal article" date="2019" name="Genome Biol. Evol.">
        <title>Day and night: Metabolic profiles and evolutionary relationships of six axenic non-marine cyanobacteria.</title>
        <authorList>
            <person name="Will S.E."/>
            <person name="Henke P."/>
            <person name="Boedeker C."/>
            <person name="Huang S."/>
            <person name="Brinkmann H."/>
            <person name="Rohde M."/>
            <person name="Jarek M."/>
            <person name="Friedl T."/>
            <person name="Seufert S."/>
            <person name="Schumacher M."/>
            <person name="Overmann J."/>
            <person name="Neumann-Schaal M."/>
            <person name="Petersen J."/>
        </authorList>
    </citation>
    <scope>NUCLEOTIDE SEQUENCE [LARGE SCALE GENOMIC DNA]</scope>
    <source>
        <strain evidence="3">PCC 7102</strain>
    </source>
</reference>
<proteinExistence type="predicted"/>
<organism evidence="3 4">
    <name type="scientific">Dulcicalothrix desertica PCC 7102</name>
    <dbReference type="NCBI Taxonomy" id="232991"/>
    <lineage>
        <taxon>Bacteria</taxon>
        <taxon>Bacillati</taxon>
        <taxon>Cyanobacteriota</taxon>
        <taxon>Cyanophyceae</taxon>
        <taxon>Nostocales</taxon>
        <taxon>Calotrichaceae</taxon>
        <taxon>Dulcicalothrix</taxon>
    </lineage>
</organism>
<feature type="coiled-coil region" evidence="1">
    <location>
        <begin position="50"/>
        <end position="96"/>
    </location>
</feature>
<keyword evidence="4" id="KW-1185">Reference proteome</keyword>
<dbReference type="RefSeq" id="WP_127086229.1">
    <property type="nucleotide sequence ID" value="NZ_RSCL01000030.1"/>
</dbReference>
<feature type="chain" id="PRO_5030082885" evidence="2">
    <location>
        <begin position="24"/>
        <end position="102"/>
    </location>
</feature>
<protein>
    <submittedName>
        <fullName evidence="3">Uncharacterized protein</fullName>
    </submittedName>
</protein>
<evidence type="ECO:0000256" key="1">
    <source>
        <dbReference type="SAM" id="Coils"/>
    </source>
</evidence>
<dbReference type="Proteomes" id="UP000271624">
    <property type="component" value="Unassembled WGS sequence"/>
</dbReference>
<gene>
    <name evidence="3" type="ORF">DSM106972_081850</name>
</gene>
<name>A0A3S1AC84_9CYAN</name>
<keyword evidence="1" id="KW-0175">Coiled coil</keyword>
<evidence type="ECO:0000256" key="2">
    <source>
        <dbReference type="SAM" id="SignalP"/>
    </source>
</evidence>
<dbReference type="OrthoDB" id="515894at2"/>
<sequence>MKIVRVLAIAGFSSLLAQSNAIAQTAPNIGNLTPSQIQRITPGLYPFSSREFFREGQQQLEQEVRFLQQQRLRRSIRDIKVDNIDVQRDLQKLEEIKNHVNS</sequence>
<evidence type="ECO:0000313" key="4">
    <source>
        <dbReference type="Proteomes" id="UP000271624"/>
    </source>
</evidence>
<evidence type="ECO:0000313" key="3">
    <source>
        <dbReference type="EMBL" id="RUS97966.1"/>
    </source>
</evidence>
<reference evidence="3" key="1">
    <citation type="submission" date="2018-12" db="EMBL/GenBank/DDBJ databases">
        <authorList>
            <person name="Will S."/>
            <person name="Neumann-Schaal M."/>
            <person name="Henke P."/>
        </authorList>
    </citation>
    <scope>NUCLEOTIDE SEQUENCE</scope>
    <source>
        <strain evidence="3">PCC 7102</strain>
    </source>
</reference>
<keyword evidence="2" id="KW-0732">Signal</keyword>
<dbReference type="EMBL" id="RSCL01000030">
    <property type="protein sequence ID" value="RUS97966.1"/>
    <property type="molecule type" value="Genomic_DNA"/>
</dbReference>
<feature type="signal peptide" evidence="2">
    <location>
        <begin position="1"/>
        <end position="23"/>
    </location>
</feature>
<comment type="caution">
    <text evidence="3">The sequence shown here is derived from an EMBL/GenBank/DDBJ whole genome shotgun (WGS) entry which is preliminary data.</text>
</comment>
<accession>A0A3S1AC84</accession>
<dbReference type="AlphaFoldDB" id="A0A3S1AC84"/>